<dbReference type="InterPro" id="IPR011009">
    <property type="entry name" value="Kinase-like_dom_sf"/>
</dbReference>
<dbReference type="GO" id="GO:0043066">
    <property type="term" value="P:negative regulation of apoptotic process"/>
    <property type="evidence" value="ECO:0007669"/>
    <property type="project" value="TreeGrafter"/>
</dbReference>
<keyword evidence="13" id="KW-0325">Glycoprotein</keyword>
<dbReference type="InterPro" id="IPR001245">
    <property type="entry name" value="Ser-Thr/Tyr_kinase_cat_dom"/>
</dbReference>
<dbReference type="InterPro" id="IPR000719">
    <property type="entry name" value="Prot_kinase_dom"/>
</dbReference>
<accession>A0A8B7ZGI7</accession>
<name>A0A8B7ZGI7_ACAPL</name>
<gene>
    <name evidence="21" type="primary">LOC110986431</name>
</gene>
<dbReference type="InterPro" id="IPR000494">
    <property type="entry name" value="Rcpt_L-dom"/>
</dbReference>
<evidence type="ECO:0000256" key="3">
    <source>
        <dbReference type="ARBA" id="ARBA00022553"/>
    </source>
</evidence>
<feature type="compositionally biased region" description="Low complexity" evidence="16">
    <location>
        <begin position="1476"/>
        <end position="1510"/>
    </location>
</feature>
<keyword evidence="12" id="KW-0675">Receptor</keyword>
<dbReference type="Pfam" id="PF01030">
    <property type="entry name" value="Recep_L_domain"/>
    <property type="match status" value="2"/>
</dbReference>
<dbReference type="GO" id="GO:0009925">
    <property type="term" value="C:basal plasma membrane"/>
    <property type="evidence" value="ECO:0007669"/>
    <property type="project" value="TreeGrafter"/>
</dbReference>
<dbReference type="GO" id="GO:0038127">
    <property type="term" value="P:ERBB signaling pathway"/>
    <property type="evidence" value="ECO:0007669"/>
    <property type="project" value="UniProtKB-ARBA"/>
</dbReference>
<organism evidence="20 21">
    <name type="scientific">Acanthaster planci</name>
    <name type="common">Crown-of-thorns starfish</name>
    <dbReference type="NCBI Taxonomy" id="133434"/>
    <lineage>
        <taxon>Eukaryota</taxon>
        <taxon>Metazoa</taxon>
        <taxon>Echinodermata</taxon>
        <taxon>Eleutherozoa</taxon>
        <taxon>Asterozoa</taxon>
        <taxon>Asteroidea</taxon>
        <taxon>Valvatacea</taxon>
        <taxon>Valvatida</taxon>
        <taxon>Acanthasteridae</taxon>
        <taxon>Acanthaster</taxon>
    </lineage>
</organism>
<evidence type="ECO:0000256" key="5">
    <source>
        <dbReference type="ARBA" id="ARBA00022692"/>
    </source>
</evidence>
<dbReference type="OrthoDB" id="6219513at2759"/>
<keyword evidence="3" id="KW-0597">Phosphoprotein</keyword>
<keyword evidence="18" id="KW-0732">Signal</keyword>
<dbReference type="CDD" id="cd05057">
    <property type="entry name" value="PTKc_EGFR_like"/>
    <property type="match status" value="1"/>
</dbReference>
<proteinExistence type="predicted"/>
<evidence type="ECO:0000256" key="13">
    <source>
        <dbReference type="ARBA" id="ARBA00023180"/>
    </source>
</evidence>
<dbReference type="InterPro" id="IPR050122">
    <property type="entry name" value="RTK"/>
</dbReference>
<protein>
    <recommendedName>
        <fullName evidence="2">receptor protein-tyrosine kinase</fullName>
        <ecNumber evidence="2">2.7.10.1</ecNumber>
    </recommendedName>
</protein>
<evidence type="ECO:0000256" key="2">
    <source>
        <dbReference type="ARBA" id="ARBA00011902"/>
    </source>
</evidence>
<dbReference type="SMART" id="SM00219">
    <property type="entry name" value="TyrKc"/>
    <property type="match status" value="1"/>
</dbReference>
<dbReference type="GO" id="GO:0004714">
    <property type="term" value="F:transmembrane receptor protein tyrosine kinase activity"/>
    <property type="evidence" value="ECO:0007669"/>
    <property type="project" value="UniProtKB-EC"/>
</dbReference>
<evidence type="ECO:0000256" key="8">
    <source>
        <dbReference type="ARBA" id="ARBA00022840"/>
    </source>
</evidence>
<evidence type="ECO:0000256" key="12">
    <source>
        <dbReference type="ARBA" id="ARBA00023170"/>
    </source>
</evidence>
<evidence type="ECO:0000256" key="6">
    <source>
        <dbReference type="ARBA" id="ARBA00022741"/>
    </source>
</evidence>
<dbReference type="GO" id="GO:0022008">
    <property type="term" value="P:neurogenesis"/>
    <property type="evidence" value="ECO:0007669"/>
    <property type="project" value="TreeGrafter"/>
</dbReference>
<keyword evidence="8 15" id="KW-0067">ATP-binding</keyword>
<dbReference type="PROSITE" id="PS50011">
    <property type="entry name" value="PROTEIN_KINASE_DOM"/>
    <property type="match status" value="1"/>
</dbReference>
<keyword evidence="20" id="KW-1185">Reference proteome</keyword>
<evidence type="ECO:0000256" key="9">
    <source>
        <dbReference type="ARBA" id="ARBA00022989"/>
    </source>
</evidence>
<dbReference type="RefSeq" id="XP_022103975.1">
    <property type="nucleotide sequence ID" value="XM_022248283.1"/>
</dbReference>
<dbReference type="PROSITE" id="PS00109">
    <property type="entry name" value="PROTEIN_KINASE_TYR"/>
    <property type="match status" value="1"/>
</dbReference>
<feature type="compositionally biased region" description="Basic and acidic residues" evidence="16">
    <location>
        <begin position="1363"/>
        <end position="1375"/>
    </location>
</feature>
<dbReference type="CDD" id="cd00064">
    <property type="entry name" value="FU"/>
    <property type="match status" value="5"/>
</dbReference>
<dbReference type="GO" id="GO:0005524">
    <property type="term" value="F:ATP binding"/>
    <property type="evidence" value="ECO:0007669"/>
    <property type="project" value="UniProtKB-UniRule"/>
</dbReference>
<dbReference type="GeneID" id="110986431"/>
<dbReference type="PRINTS" id="PR00109">
    <property type="entry name" value="TYRKINASE"/>
</dbReference>
<evidence type="ECO:0000256" key="16">
    <source>
        <dbReference type="SAM" id="MobiDB-lite"/>
    </source>
</evidence>
<feature type="signal peptide" evidence="18">
    <location>
        <begin position="1"/>
        <end position="23"/>
    </location>
</feature>
<dbReference type="SUPFAM" id="SSF52058">
    <property type="entry name" value="L domain-like"/>
    <property type="match status" value="2"/>
</dbReference>
<feature type="region of interest" description="Disordered" evidence="16">
    <location>
        <begin position="1304"/>
        <end position="1328"/>
    </location>
</feature>
<evidence type="ECO:0000256" key="11">
    <source>
        <dbReference type="ARBA" id="ARBA00023137"/>
    </source>
</evidence>
<keyword evidence="9 17" id="KW-1133">Transmembrane helix</keyword>
<dbReference type="Gene3D" id="3.80.20.20">
    <property type="entry name" value="Receptor L-domain"/>
    <property type="match status" value="2"/>
</dbReference>
<dbReference type="Gene3D" id="3.30.200.20">
    <property type="entry name" value="Phosphorylase Kinase, domain 1"/>
    <property type="match status" value="1"/>
</dbReference>
<dbReference type="KEGG" id="aplc:110986431"/>
<feature type="region of interest" description="Disordered" evidence="16">
    <location>
        <begin position="1363"/>
        <end position="1423"/>
    </location>
</feature>
<dbReference type="GO" id="GO:0043235">
    <property type="term" value="C:receptor complex"/>
    <property type="evidence" value="ECO:0007669"/>
    <property type="project" value="TreeGrafter"/>
</dbReference>
<keyword evidence="4" id="KW-0808">Transferase</keyword>
<feature type="chain" id="PRO_5034907923" description="receptor protein-tyrosine kinase" evidence="18">
    <location>
        <begin position="24"/>
        <end position="1532"/>
    </location>
</feature>
<feature type="region of interest" description="Disordered" evidence="16">
    <location>
        <begin position="1471"/>
        <end position="1532"/>
    </location>
</feature>
<dbReference type="FunFam" id="2.10.220.10:FF:000001">
    <property type="entry name" value="Receptor protein-tyrosine kinase"/>
    <property type="match status" value="1"/>
</dbReference>
<keyword evidence="6 15" id="KW-0547">Nucleotide-binding</keyword>
<dbReference type="PROSITE" id="PS00107">
    <property type="entry name" value="PROTEIN_KINASE_ATP"/>
    <property type="match status" value="1"/>
</dbReference>
<dbReference type="InterPro" id="IPR020635">
    <property type="entry name" value="Tyr_kinase_cat_dom"/>
</dbReference>
<dbReference type="InterPro" id="IPR009030">
    <property type="entry name" value="Growth_fac_rcpt_cys_sf"/>
</dbReference>
<dbReference type="FunFam" id="1.10.510.10:FF:000027">
    <property type="entry name" value="Receptor protein-tyrosine kinase"/>
    <property type="match status" value="1"/>
</dbReference>
<sequence>MSCSAGVALVAAVLTILCRQSGCDLGLTGSADENGVCVGNGNGVSSSVDIDNDDYHYQSLKERFEGCTFVDGNLEVKFIRQSHFNMSFLKDIKEVTGYVLILLYYPAVLSFPNLRIIRGSTLYEGDLALYVATTYHNRLPEVGLRELHFPKLHEIIKGKVKFVDNRDLCYVKTIDWHDLRPDLDPWYSDHATSCPEDPPCAPNCPGGCWGSGPDMCQVLTRKNCSGTCDYRCRGPTQADCCHRSCAAGCTGPSNRECLACLKFTMDDQCVEACPPRTIYNPDTFQNEPNPDFRYAYGPRCLTKCPDNVLEEGDNCINECPTGTVESTVPGENKCVECDGPCPKVCDGVESTLYREDFINGSLSNCTIIKKNIFIGTSSFEGDPFSGKQGISMELLERLSTVQEVKGFVSIQGHHVHFTNLTFLRNLKKIYGRKLYGNMSDHFVPNPPPPHFSSIDGPKQYSLFINSDSLESLGLTSLQRINKGNILFYENPKLCYAAEGMWDSIMKQPGRQTVEFYQNKEQQECIAEGHVCDPQCAPIGCWGSGPKQCARCQNARIGDTCIAGCNPLSQYVASEGTEDTPTVCAHCDPECKGRCRGPGPQNCTECLHVKDGPFCRKECPISKYPDEDGVCQPCHSNCVVEKGCTGPDNRVGQGGCVGCHQALVEQDGLTVLECMPDGAQCGNNSFYYHVGESSNLPLRGYSLCQMCDHNCLGCHGAGPSSCKQCKRYRREQECADECFAHQFPDQNDTCQNCHRECRGCSGGSSPYDCIRCQNLEVLESQNVTYCAKECPPDYPYNDRNSHCVANCSENEFANKNDVCMACHQQCLGGCFNDRRSSCFQCRNVKHGRECLEKCPEGFLNSSGVCMKDPSLESTRNPQKSGTPVGTIVGITVSLVAIIIVAIIAYIVYNRLTKSGYIPPALALKDLQGANYGNGPLTPSGAVPNQAQLKIIKETELKRGSVLGSGAFGTVYRGLWIPEGEAKIRIPVAIKVLREVSPQASEELLEEAKVMASVDHPYLLRLACVCMAQEISLITQLMPLGALLDYVREHKDRIGSHHLLNWCYQIAQGMVYLEEKHLIHRDLAARNVLVQTAQQVKITDFGLAKFLDVDESEFQAQGGKMPIKWLALECIHHRRFSHKSDVWSFGVTMWELMTFGGKPYDGVRARDVPDLLEKGERLQQPPISTIDVYMLMVKCWMLDEESRPSFKQLSDELGRMAKDPQRYLVIQNDGEGSLAGLPSPVPSDFYRSLIGDEIDGAKATDLLMDAEEYLQPMSFNNLEHRQPPNEFFPSRTSGADFVAGGPPMSPTYPYSLNSPPAKVNPTRKDSSMRYAPDPTLALLQGRQNSNDGATAVQIDDDYLTPSIKGDYHDLTKDKPILEEPQYQNDPKFNSPPLPEDTSYLPLSASSSGPPSSPPPAEAPPTGMGVDNLEYHALLASASPPVIPGNPWKRPQEAQLDDPRYMNEEQMGHTQPLLAGEQPRPLYSPSHSSSRPGSSIRSNGSSSVGVRLSGAASDNELEHDYINTDLPGVRGETSI</sequence>
<evidence type="ECO:0000256" key="1">
    <source>
        <dbReference type="ARBA" id="ARBA00004479"/>
    </source>
</evidence>
<dbReference type="Proteomes" id="UP000694845">
    <property type="component" value="Unplaced"/>
</dbReference>
<dbReference type="SUPFAM" id="SSF57184">
    <property type="entry name" value="Growth factor receptor domain"/>
    <property type="match status" value="4"/>
</dbReference>
<feature type="domain" description="Protein kinase" evidence="19">
    <location>
        <begin position="955"/>
        <end position="1222"/>
    </location>
</feature>
<reference evidence="21" key="1">
    <citation type="submission" date="2025-08" db="UniProtKB">
        <authorList>
            <consortium name="RefSeq"/>
        </authorList>
    </citation>
    <scope>IDENTIFICATION</scope>
</reference>
<feature type="transmembrane region" description="Helical" evidence="17">
    <location>
        <begin position="883"/>
        <end position="907"/>
    </location>
</feature>
<dbReference type="PANTHER" id="PTHR24416">
    <property type="entry name" value="TYROSINE-PROTEIN KINASE RECEPTOR"/>
    <property type="match status" value="1"/>
</dbReference>
<dbReference type="EC" id="2.7.10.1" evidence="2"/>
<dbReference type="GO" id="GO:0008284">
    <property type="term" value="P:positive regulation of cell population proliferation"/>
    <property type="evidence" value="ECO:0007669"/>
    <property type="project" value="TreeGrafter"/>
</dbReference>
<dbReference type="Gene3D" id="1.10.510.10">
    <property type="entry name" value="Transferase(Phosphotransferase) domain 1"/>
    <property type="match status" value="1"/>
</dbReference>
<dbReference type="InterPro" id="IPR017441">
    <property type="entry name" value="Protein_kinase_ATP_BS"/>
</dbReference>
<keyword evidence="5 17" id="KW-0812">Transmembrane</keyword>
<comment type="catalytic activity">
    <reaction evidence="14">
        <text>L-tyrosyl-[protein] + ATP = O-phospho-L-tyrosyl-[protein] + ADP + H(+)</text>
        <dbReference type="Rhea" id="RHEA:10596"/>
        <dbReference type="Rhea" id="RHEA-COMP:10136"/>
        <dbReference type="Rhea" id="RHEA-COMP:20101"/>
        <dbReference type="ChEBI" id="CHEBI:15378"/>
        <dbReference type="ChEBI" id="CHEBI:30616"/>
        <dbReference type="ChEBI" id="CHEBI:46858"/>
        <dbReference type="ChEBI" id="CHEBI:61978"/>
        <dbReference type="ChEBI" id="CHEBI:456216"/>
        <dbReference type="EC" id="2.7.10.1"/>
    </reaction>
</comment>
<keyword evidence="7" id="KW-0418">Kinase</keyword>
<dbReference type="Pfam" id="PF00757">
    <property type="entry name" value="Furin-like"/>
    <property type="match status" value="2"/>
</dbReference>
<evidence type="ECO:0000256" key="4">
    <source>
        <dbReference type="ARBA" id="ARBA00022679"/>
    </source>
</evidence>
<keyword evidence="10 17" id="KW-0472">Membrane</keyword>
<dbReference type="PANTHER" id="PTHR24416:SF566">
    <property type="entry name" value="EPIDERMAL GROWTH FACTOR RECEPTOR"/>
    <property type="match status" value="1"/>
</dbReference>
<dbReference type="InterPro" id="IPR008266">
    <property type="entry name" value="Tyr_kinase_AS"/>
</dbReference>
<evidence type="ECO:0000313" key="20">
    <source>
        <dbReference type="Proteomes" id="UP000694845"/>
    </source>
</evidence>
<dbReference type="InterPro" id="IPR032778">
    <property type="entry name" value="GF_recep_IV"/>
</dbReference>
<evidence type="ECO:0000256" key="10">
    <source>
        <dbReference type="ARBA" id="ARBA00023136"/>
    </source>
</evidence>
<evidence type="ECO:0000256" key="14">
    <source>
        <dbReference type="ARBA" id="ARBA00051243"/>
    </source>
</evidence>
<dbReference type="SMART" id="SM00261">
    <property type="entry name" value="FU"/>
    <property type="match status" value="7"/>
</dbReference>
<evidence type="ECO:0000259" key="19">
    <source>
        <dbReference type="PROSITE" id="PS50011"/>
    </source>
</evidence>
<comment type="subcellular location">
    <subcellularLocation>
        <location evidence="1">Membrane</location>
        <topology evidence="1">Single-pass type I membrane protein</topology>
    </subcellularLocation>
</comment>
<evidence type="ECO:0000256" key="15">
    <source>
        <dbReference type="PROSITE-ProRule" id="PRU10141"/>
    </source>
</evidence>
<dbReference type="FunFam" id="2.10.220.10:FF:000002">
    <property type="entry name" value="Receptor protein-tyrosine kinase"/>
    <property type="match status" value="1"/>
</dbReference>
<dbReference type="Pfam" id="PF14843">
    <property type="entry name" value="GF_recep_IV"/>
    <property type="match status" value="1"/>
</dbReference>
<evidence type="ECO:0000313" key="21">
    <source>
        <dbReference type="RefSeq" id="XP_022103975.1"/>
    </source>
</evidence>
<feature type="binding site" evidence="15">
    <location>
        <position position="989"/>
    </location>
    <ligand>
        <name>ATP</name>
        <dbReference type="ChEBI" id="CHEBI:30616"/>
    </ligand>
</feature>
<evidence type="ECO:0000256" key="7">
    <source>
        <dbReference type="ARBA" id="ARBA00022777"/>
    </source>
</evidence>
<evidence type="ECO:0000256" key="18">
    <source>
        <dbReference type="SAM" id="SignalP"/>
    </source>
</evidence>
<dbReference type="InterPro" id="IPR006212">
    <property type="entry name" value="Furin_repeat"/>
</dbReference>
<dbReference type="InterPro" id="IPR006211">
    <property type="entry name" value="Furin-like_Cys-rich_dom"/>
</dbReference>
<dbReference type="InterPro" id="IPR036941">
    <property type="entry name" value="Rcpt_L-dom_sf"/>
</dbReference>
<dbReference type="Gene3D" id="2.10.220.10">
    <property type="entry name" value="Hormone Receptor, Insulin-like Growth Factor Receptor 1, Chain A, domain 2"/>
    <property type="match status" value="4"/>
</dbReference>
<dbReference type="Pfam" id="PF07714">
    <property type="entry name" value="PK_Tyr_Ser-Thr"/>
    <property type="match status" value="1"/>
</dbReference>
<dbReference type="SUPFAM" id="SSF56112">
    <property type="entry name" value="Protein kinase-like (PK-like)"/>
    <property type="match status" value="1"/>
</dbReference>
<evidence type="ECO:0000256" key="17">
    <source>
        <dbReference type="SAM" id="Phobius"/>
    </source>
</evidence>
<keyword evidence="11" id="KW-0829">Tyrosine-protein kinase</keyword>